<gene>
    <name evidence="2" type="ORF">ERS137967_02258</name>
</gene>
<evidence type="ECO:0000313" key="2">
    <source>
        <dbReference type="EMBL" id="CNE68254.1"/>
    </source>
</evidence>
<dbReference type="Gene3D" id="3.40.50.300">
    <property type="entry name" value="P-loop containing nucleotide triphosphate hydrolases"/>
    <property type="match status" value="1"/>
</dbReference>
<protein>
    <recommendedName>
        <fullName evidence="1">ATPase AAA-type core domain-containing protein</fullName>
    </recommendedName>
</protein>
<dbReference type="InterPro" id="IPR003959">
    <property type="entry name" value="ATPase_AAA_core"/>
</dbReference>
<proteinExistence type="predicted"/>
<dbReference type="Pfam" id="PF00004">
    <property type="entry name" value="AAA"/>
    <property type="match status" value="1"/>
</dbReference>
<accession>A0ABM9SII4</accession>
<dbReference type="RefSeq" id="WP_049598688.1">
    <property type="nucleotide sequence ID" value="NZ_CPYD01000007.1"/>
</dbReference>
<dbReference type="InterPro" id="IPR027417">
    <property type="entry name" value="P-loop_NTPase"/>
</dbReference>
<dbReference type="SUPFAM" id="SSF52540">
    <property type="entry name" value="P-loop containing nucleoside triphosphate hydrolases"/>
    <property type="match status" value="1"/>
</dbReference>
<evidence type="ECO:0000259" key="1">
    <source>
        <dbReference type="Pfam" id="PF00004"/>
    </source>
</evidence>
<organism evidence="2 3">
    <name type="scientific">Yersinia nurmii</name>
    <dbReference type="NCBI Taxonomy" id="685706"/>
    <lineage>
        <taxon>Bacteria</taxon>
        <taxon>Pseudomonadati</taxon>
        <taxon>Pseudomonadota</taxon>
        <taxon>Gammaproteobacteria</taxon>
        <taxon>Enterobacterales</taxon>
        <taxon>Yersiniaceae</taxon>
        <taxon>Yersinia</taxon>
    </lineage>
</organism>
<sequence length="247" mass="27898">MGDGGLSTAVQHRLTKEDLRTIVQQSGATLVPQMDLTKLHHSFASTSAIGRSWRRDIGGLRIANPVLDELLVAIDARKSSILLTGLPGSGKTCVLLELQEALEERVKNHSDIIPLFIQSREFADLATLEDRQAQGLSPQWVEESARLAENAHVIIVIDSLDVLSIAREHRVLKYFLAQNDRVLLIPNITVVTACRDFDRHYDRQIAERHWDCELKCQLLDLTGTLRLHHYSIHWELRLLILILQLAS</sequence>
<name>A0ABM9SII4_9GAMM</name>
<reference evidence="2 3" key="1">
    <citation type="submission" date="2015-03" db="EMBL/GenBank/DDBJ databases">
        <authorList>
            <consortium name="Pathogen Informatics"/>
            <person name="Murphy D."/>
        </authorList>
    </citation>
    <scope>NUCLEOTIDE SEQUENCE [LARGE SCALE GENOMIC DNA]</scope>
    <source>
        <strain evidence="3">type strain: CIP110231</strain>
    </source>
</reference>
<comment type="caution">
    <text evidence="2">The sequence shown here is derived from an EMBL/GenBank/DDBJ whole genome shotgun (WGS) entry which is preliminary data.</text>
</comment>
<dbReference type="Proteomes" id="UP000040578">
    <property type="component" value="Unassembled WGS sequence"/>
</dbReference>
<evidence type="ECO:0000313" key="3">
    <source>
        <dbReference type="Proteomes" id="UP000040578"/>
    </source>
</evidence>
<feature type="domain" description="ATPase AAA-type core" evidence="1">
    <location>
        <begin position="81"/>
        <end position="199"/>
    </location>
</feature>
<keyword evidence="3" id="KW-1185">Reference proteome</keyword>
<dbReference type="EMBL" id="CPYD01000007">
    <property type="protein sequence ID" value="CNE68254.1"/>
    <property type="molecule type" value="Genomic_DNA"/>
</dbReference>